<dbReference type="Pfam" id="PF00823">
    <property type="entry name" value="PPE"/>
    <property type="match status" value="1"/>
</dbReference>
<keyword evidence="5" id="KW-1185">Reference proteome</keyword>
<feature type="compositionally biased region" description="Low complexity" evidence="2">
    <location>
        <begin position="552"/>
        <end position="563"/>
    </location>
</feature>
<feature type="compositionally biased region" description="Low complexity" evidence="2">
    <location>
        <begin position="341"/>
        <end position="356"/>
    </location>
</feature>
<comment type="caution">
    <text evidence="4">The sequence shown here is derived from an EMBL/GenBank/DDBJ whole genome shotgun (WGS) entry which is preliminary data.</text>
</comment>
<protein>
    <recommendedName>
        <fullName evidence="3">PPE domain-containing protein</fullName>
    </recommendedName>
</protein>
<dbReference type="EMBL" id="BAAAUX010000011">
    <property type="protein sequence ID" value="GAA2786774.1"/>
    <property type="molecule type" value="Genomic_DNA"/>
</dbReference>
<dbReference type="InterPro" id="IPR000030">
    <property type="entry name" value="PPE_dom"/>
</dbReference>
<feature type="compositionally biased region" description="Low complexity" evidence="2">
    <location>
        <begin position="226"/>
        <end position="266"/>
    </location>
</feature>
<accession>A0ABN3VAH8</accession>
<feature type="compositionally biased region" description="Gly residues" evidence="2">
    <location>
        <begin position="405"/>
        <end position="435"/>
    </location>
</feature>
<evidence type="ECO:0000256" key="2">
    <source>
        <dbReference type="SAM" id="MobiDB-lite"/>
    </source>
</evidence>
<evidence type="ECO:0000313" key="4">
    <source>
        <dbReference type="EMBL" id="GAA2786774.1"/>
    </source>
</evidence>
<feature type="compositionally biased region" description="Gly residues" evidence="2">
    <location>
        <begin position="448"/>
        <end position="485"/>
    </location>
</feature>
<name>A0ABN3VAH8_9PSEU</name>
<feature type="domain" description="PPE" evidence="3">
    <location>
        <begin position="46"/>
        <end position="173"/>
    </location>
</feature>
<feature type="compositionally biased region" description="Basic residues" evidence="2">
    <location>
        <begin position="573"/>
        <end position="582"/>
    </location>
</feature>
<dbReference type="Gene3D" id="1.20.1260.20">
    <property type="entry name" value="PPE superfamily"/>
    <property type="match status" value="1"/>
</dbReference>
<sequence length="582" mass="57373">MSQETPDSPGADNALRETQNWASRSHRELYQAVHADNDPGRVGELADDWVRLSREMSEASQNMAERLRDTETGWRGRAADAARSAIQKLADWNDEAGRTAGSLGDRISEQGRIMERARAEMPEPVEGAEAMEAVAAATFASGNLEGFARASMDARALREQSSSAHQQAVEVMTRMENDSRVIDGDTPRFVPPPNPIRDEQERAQLQPMSQGERLAAVPASGGAGGQATPFQQGTPAPQGAPTTPESAPAAPDSAPAARPMSGQPGALPGGDQPGGGVPGAGPAVGGPGGAEETRRLKTLQSMGPGTSGPQSAEPPSVPKIEGYNPGSPGAEVPGVPKYGDPQPGGTTPQGVTPQGVKPMANIPINPGGGDTLHHPRPVPGLDNNPMTIGGPRGGPGDSRNRPGDGKNGLGDGKTGLGDGKTGLGDGKTGPGGPRGWSGQLPPLPGPGGGPGGGLGGAGGGLGGAGAGAGAGGGMSGGAGASGGQGQTQPPPGGSSGAGPVGGSGAGAGARGPAGPGGASGGGAMGGAMAPGMGGGARGGRGGEDEERRMKYVQGGPVVEVPGGDLPPPVIGERRRKKKQDEG</sequence>
<feature type="region of interest" description="Disordered" evidence="2">
    <location>
        <begin position="1"/>
        <end position="23"/>
    </location>
</feature>
<dbReference type="InterPro" id="IPR038332">
    <property type="entry name" value="PPE_sf"/>
</dbReference>
<organism evidence="4 5">
    <name type="scientific">Saccharopolyspora taberi</name>
    <dbReference type="NCBI Taxonomy" id="60895"/>
    <lineage>
        <taxon>Bacteria</taxon>
        <taxon>Bacillati</taxon>
        <taxon>Actinomycetota</taxon>
        <taxon>Actinomycetes</taxon>
        <taxon>Pseudonocardiales</taxon>
        <taxon>Pseudonocardiaceae</taxon>
        <taxon>Saccharopolyspora</taxon>
    </lineage>
</organism>
<evidence type="ECO:0000259" key="3">
    <source>
        <dbReference type="Pfam" id="PF00823"/>
    </source>
</evidence>
<feature type="region of interest" description="Disordered" evidence="2">
    <location>
        <begin position="176"/>
        <end position="582"/>
    </location>
</feature>
<feature type="compositionally biased region" description="Gly residues" evidence="2">
    <location>
        <begin position="267"/>
        <end position="289"/>
    </location>
</feature>
<feature type="compositionally biased region" description="Basic and acidic residues" evidence="2">
    <location>
        <begin position="540"/>
        <end position="549"/>
    </location>
</feature>
<evidence type="ECO:0000256" key="1">
    <source>
        <dbReference type="ARBA" id="ARBA00010652"/>
    </source>
</evidence>
<feature type="compositionally biased region" description="Gly residues" evidence="2">
    <location>
        <begin position="493"/>
        <end position="525"/>
    </location>
</feature>
<gene>
    <name evidence="4" type="ORF">GCM10010470_21400</name>
</gene>
<feature type="compositionally biased region" description="Basic and acidic residues" evidence="2">
    <location>
        <begin position="176"/>
        <end position="186"/>
    </location>
</feature>
<feature type="compositionally biased region" description="Polar residues" evidence="2">
    <location>
        <begin position="298"/>
        <end position="310"/>
    </location>
</feature>
<proteinExistence type="inferred from homology"/>
<dbReference type="RefSeq" id="WP_344679414.1">
    <property type="nucleotide sequence ID" value="NZ_BAAAUX010000011.1"/>
</dbReference>
<reference evidence="4 5" key="1">
    <citation type="journal article" date="2019" name="Int. J. Syst. Evol. Microbiol.">
        <title>The Global Catalogue of Microorganisms (GCM) 10K type strain sequencing project: providing services to taxonomists for standard genome sequencing and annotation.</title>
        <authorList>
            <consortium name="The Broad Institute Genomics Platform"/>
            <consortium name="The Broad Institute Genome Sequencing Center for Infectious Disease"/>
            <person name="Wu L."/>
            <person name="Ma J."/>
        </authorList>
    </citation>
    <scope>NUCLEOTIDE SEQUENCE [LARGE SCALE GENOMIC DNA]</scope>
    <source>
        <strain evidence="4 5">JCM 9383</strain>
    </source>
</reference>
<comment type="similarity">
    <text evidence="1">Belongs to the mycobacterial PPE family.</text>
</comment>
<dbReference type="Proteomes" id="UP001500979">
    <property type="component" value="Unassembled WGS sequence"/>
</dbReference>
<dbReference type="SUPFAM" id="SSF140459">
    <property type="entry name" value="PE/PPE dimer-like"/>
    <property type="match status" value="1"/>
</dbReference>
<evidence type="ECO:0000313" key="5">
    <source>
        <dbReference type="Proteomes" id="UP001500979"/>
    </source>
</evidence>